<evidence type="ECO:0000313" key="2">
    <source>
        <dbReference type="Proteomes" id="UP001164929"/>
    </source>
</evidence>
<protein>
    <submittedName>
        <fullName evidence="1">Uncharacterized protein</fullName>
    </submittedName>
</protein>
<sequence length="69" mass="7539">MFDCGSSPNTPKNGNCMTGVETEWRIYLKFPDELPDLYHDTLHSAFLEEPGHNALSVELGIAGFAALGI</sequence>
<reference evidence="1" key="1">
    <citation type="journal article" date="2023" name="Mol. Ecol. Resour.">
        <title>Chromosome-level genome assembly of a triploid poplar Populus alba 'Berolinensis'.</title>
        <authorList>
            <person name="Chen S."/>
            <person name="Yu Y."/>
            <person name="Wang X."/>
            <person name="Wang S."/>
            <person name="Zhang T."/>
            <person name="Zhou Y."/>
            <person name="He R."/>
            <person name="Meng N."/>
            <person name="Wang Y."/>
            <person name="Liu W."/>
            <person name="Liu Z."/>
            <person name="Liu J."/>
            <person name="Guo Q."/>
            <person name="Huang H."/>
            <person name="Sederoff R.R."/>
            <person name="Wang G."/>
            <person name="Qu G."/>
            <person name="Chen S."/>
        </authorList>
    </citation>
    <scope>NUCLEOTIDE SEQUENCE</scope>
    <source>
        <strain evidence="1">SC-2020</strain>
    </source>
</reference>
<keyword evidence="2" id="KW-1185">Reference proteome</keyword>
<dbReference type="EMBL" id="JAQIZT010000010">
    <property type="protein sequence ID" value="KAJ6983158.1"/>
    <property type="molecule type" value="Genomic_DNA"/>
</dbReference>
<dbReference type="AlphaFoldDB" id="A0AAD6MCR8"/>
<evidence type="ECO:0000313" key="1">
    <source>
        <dbReference type="EMBL" id="KAJ6983158.1"/>
    </source>
</evidence>
<comment type="caution">
    <text evidence="1">The sequence shown here is derived from an EMBL/GenBank/DDBJ whole genome shotgun (WGS) entry which is preliminary data.</text>
</comment>
<proteinExistence type="predicted"/>
<gene>
    <name evidence="1" type="ORF">NC653_026083</name>
</gene>
<organism evidence="1 2">
    <name type="scientific">Populus alba x Populus x berolinensis</name>
    <dbReference type="NCBI Taxonomy" id="444605"/>
    <lineage>
        <taxon>Eukaryota</taxon>
        <taxon>Viridiplantae</taxon>
        <taxon>Streptophyta</taxon>
        <taxon>Embryophyta</taxon>
        <taxon>Tracheophyta</taxon>
        <taxon>Spermatophyta</taxon>
        <taxon>Magnoliopsida</taxon>
        <taxon>eudicotyledons</taxon>
        <taxon>Gunneridae</taxon>
        <taxon>Pentapetalae</taxon>
        <taxon>rosids</taxon>
        <taxon>fabids</taxon>
        <taxon>Malpighiales</taxon>
        <taxon>Salicaceae</taxon>
        <taxon>Saliceae</taxon>
        <taxon>Populus</taxon>
    </lineage>
</organism>
<name>A0AAD6MCR8_9ROSI</name>
<accession>A0AAD6MCR8</accession>
<dbReference type="Proteomes" id="UP001164929">
    <property type="component" value="Chromosome 10"/>
</dbReference>